<dbReference type="WBParaSite" id="GPUH_0000503101-mRNA-1">
    <property type="protein sequence ID" value="GPUH_0000503101-mRNA-1"/>
    <property type="gene ID" value="GPUH_0000503101"/>
</dbReference>
<proteinExistence type="predicted"/>
<sequence>LKANANYTFIGYTVDSFSSNLHPEIGSVPFDIVQKDSSLSVVWKSKQGNSNYGSQDAGVQAVVRYARSDISPLREKTEKGTLFGGSLNLSATFEAFRIYQFCSRLYVGLLYGPDFCRTYRVLSPSVIGGASFDDALLRPVRCDHRGNECRCEQSYEFGDAMRVSWDWPADSYSADEFVVHYTLSDNVSDDDRLVIT</sequence>
<evidence type="ECO:0000313" key="1">
    <source>
        <dbReference type="WBParaSite" id="GPUH_0000503101-mRNA-1"/>
    </source>
</evidence>
<dbReference type="AlphaFoldDB" id="A0A183D8I3"/>
<name>A0A183D8I3_9BILA</name>
<protein>
    <submittedName>
        <fullName evidence="1">Fibronectin type-III domain-containing protein</fullName>
    </submittedName>
</protein>
<reference evidence="1" key="1">
    <citation type="submission" date="2016-06" db="UniProtKB">
        <authorList>
            <consortium name="WormBaseParasite"/>
        </authorList>
    </citation>
    <scope>IDENTIFICATION</scope>
</reference>
<organism evidence="1">
    <name type="scientific">Gongylonema pulchrum</name>
    <dbReference type="NCBI Taxonomy" id="637853"/>
    <lineage>
        <taxon>Eukaryota</taxon>
        <taxon>Metazoa</taxon>
        <taxon>Ecdysozoa</taxon>
        <taxon>Nematoda</taxon>
        <taxon>Chromadorea</taxon>
        <taxon>Rhabditida</taxon>
        <taxon>Spirurina</taxon>
        <taxon>Spiruromorpha</taxon>
        <taxon>Spiruroidea</taxon>
        <taxon>Gongylonematidae</taxon>
        <taxon>Gongylonema</taxon>
    </lineage>
</organism>
<accession>A0A183D8I3</accession>